<evidence type="ECO:0000313" key="3">
    <source>
        <dbReference type="Proteomes" id="UP001476950"/>
    </source>
</evidence>
<dbReference type="Pfam" id="PF13641">
    <property type="entry name" value="Glyco_tranf_2_3"/>
    <property type="match status" value="1"/>
</dbReference>
<dbReference type="PANTHER" id="PTHR48090">
    <property type="entry name" value="UNDECAPRENYL-PHOSPHATE 4-DEOXY-4-FORMAMIDO-L-ARABINOSE TRANSFERASE-RELATED"/>
    <property type="match status" value="1"/>
</dbReference>
<dbReference type="EC" id="2.4.-.-" evidence="2"/>
<accession>A0ABV0KLG3</accession>
<evidence type="ECO:0000313" key="2">
    <source>
        <dbReference type="EMBL" id="MEP1060082.1"/>
    </source>
</evidence>
<keyword evidence="2" id="KW-0808">Transferase</keyword>
<dbReference type="SUPFAM" id="SSF53448">
    <property type="entry name" value="Nucleotide-diphospho-sugar transferases"/>
    <property type="match status" value="1"/>
</dbReference>
<dbReference type="Proteomes" id="UP001476950">
    <property type="component" value="Unassembled WGS sequence"/>
</dbReference>
<feature type="transmembrane region" description="Helical" evidence="1">
    <location>
        <begin position="294"/>
        <end position="322"/>
    </location>
</feature>
<keyword evidence="3" id="KW-1185">Reference proteome</keyword>
<keyword evidence="1" id="KW-0812">Transmembrane</keyword>
<dbReference type="InterPro" id="IPR029044">
    <property type="entry name" value="Nucleotide-diphossugar_trans"/>
</dbReference>
<dbReference type="InterPro" id="IPR050256">
    <property type="entry name" value="Glycosyltransferase_2"/>
</dbReference>
<reference evidence="2 3" key="1">
    <citation type="submission" date="2022-04" db="EMBL/GenBank/DDBJ databases">
        <title>Positive selection, recombination, and allopatry shape intraspecific diversity of widespread and dominant cyanobacteria.</title>
        <authorList>
            <person name="Wei J."/>
            <person name="Shu W."/>
            <person name="Hu C."/>
        </authorList>
    </citation>
    <scope>NUCLEOTIDE SEQUENCE [LARGE SCALE GENOMIC DNA]</scope>
    <source>
        <strain evidence="2 3">AS-A4</strain>
    </source>
</reference>
<organism evidence="2 3">
    <name type="scientific">Stenomitos frigidus AS-A4</name>
    <dbReference type="NCBI Taxonomy" id="2933935"/>
    <lineage>
        <taxon>Bacteria</taxon>
        <taxon>Bacillati</taxon>
        <taxon>Cyanobacteriota</taxon>
        <taxon>Cyanophyceae</taxon>
        <taxon>Leptolyngbyales</taxon>
        <taxon>Leptolyngbyaceae</taxon>
        <taxon>Stenomitos</taxon>
    </lineage>
</organism>
<dbReference type="GO" id="GO:0016757">
    <property type="term" value="F:glycosyltransferase activity"/>
    <property type="evidence" value="ECO:0007669"/>
    <property type="project" value="UniProtKB-KW"/>
</dbReference>
<feature type="transmembrane region" description="Helical" evidence="1">
    <location>
        <begin position="329"/>
        <end position="351"/>
    </location>
</feature>
<comment type="caution">
    <text evidence="2">The sequence shown here is derived from an EMBL/GenBank/DDBJ whole genome shotgun (WGS) entry which is preliminary data.</text>
</comment>
<keyword evidence="1" id="KW-1133">Transmembrane helix</keyword>
<dbReference type="PANTHER" id="PTHR48090:SF6">
    <property type="entry name" value="SLR5056 PROTEIN"/>
    <property type="match status" value="1"/>
</dbReference>
<name>A0ABV0KLG3_9CYAN</name>
<dbReference type="Gene3D" id="3.90.550.10">
    <property type="entry name" value="Spore Coat Polysaccharide Biosynthesis Protein SpsA, Chain A"/>
    <property type="match status" value="1"/>
</dbReference>
<evidence type="ECO:0000256" key="1">
    <source>
        <dbReference type="SAM" id="Phobius"/>
    </source>
</evidence>
<dbReference type="EMBL" id="JAMPLM010000015">
    <property type="protein sequence ID" value="MEP1060082.1"/>
    <property type="molecule type" value="Genomic_DNA"/>
</dbReference>
<gene>
    <name evidence="2" type="ORF">NDI38_16720</name>
</gene>
<keyword evidence="2" id="KW-0328">Glycosyltransferase</keyword>
<proteinExistence type="predicted"/>
<feature type="transmembrane region" description="Helical" evidence="1">
    <location>
        <begin position="363"/>
        <end position="383"/>
    </location>
</feature>
<protein>
    <submittedName>
        <fullName evidence="2">Glycosyltransferase</fullName>
        <ecNumber evidence="2">2.4.-.-</ecNumber>
    </submittedName>
</protein>
<dbReference type="CDD" id="cd06438">
    <property type="entry name" value="EpsO_like"/>
    <property type="match status" value="1"/>
</dbReference>
<dbReference type="RefSeq" id="WP_190449377.1">
    <property type="nucleotide sequence ID" value="NZ_JAMPLM010000015.1"/>
</dbReference>
<sequence length="402" mass="43804">MYQLLNFLLLTVSLFLFIPIVVLFVECLAAAVTGRQKTTTELLPERPRVAVLVPAHNEAMGISATLKELLPQLTSHDRLLVVADNCCDETAAVARAFDVAVLERHDLEKRGKGYALDFGLKFLASDPPDVVVVVDADCFVAEGAIAKISHLAATKQRPVQARYLLTPPANASPGAAVSLLAFTVKNLVRPLGLAQLGLPCLLTGTGMAFPWSVIRNASLASSNIVEDMQLSVDLLIAGSPAIFCADAEVTGLLPQQQHAAKSQRTRWEHGHLQTLRTQVPRLLKEWVNQKRFDVLAIALDLCVPPLSLLVMLWLLLTVAAIVTGLTLKLYAPLLAVALEGLLILVSVIAAWAKFARDTLPLSALLSVPGYILWKIPLYLTFLVKPQTKWVRTERDVVDSQEL</sequence>
<keyword evidence="1" id="KW-0472">Membrane</keyword>